<name>A0A0W8E4D9_9ZZZZ</name>
<reference evidence="1" key="1">
    <citation type="journal article" date="2015" name="Proc. Natl. Acad. Sci. U.S.A.">
        <title>Networks of energetic and metabolic interactions define dynamics in microbial communities.</title>
        <authorList>
            <person name="Embree M."/>
            <person name="Liu J.K."/>
            <person name="Al-Bassam M.M."/>
            <person name="Zengler K."/>
        </authorList>
    </citation>
    <scope>NUCLEOTIDE SEQUENCE</scope>
</reference>
<sequence>MPLLINNTIPVGLEHYTTLAIEGKDIAIHVWSFRKHPAQEYDHL</sequence>
<gene>
    <name evidence="1" type="ORF">ASZ90_019089</name>
</gene>
<proteinExistence type="predicted"/>
<accession>A0A0W8E4D9</accession>
<organism evidence="1">
    <name type="scientific">hydrocarbon metagenome</name>
    <dbReference type="NCBI Taxonomy" id="938273"/>
    <lineage>
        <taxon>unclassified sequences</taxon>
        <taxon>metagenomes</taxon>
        <taxon>ecological metagenomes</taxon>
    </lineage>
</organism>
<evidence type="ECO:0000313" key="1">
    <source>
        <dbReference type="EMBL" id="KUG03527.1"/>
    </source>
</evidence>
<comment type="caution">
    <text evidence="1">The sequence shown here is derived from an EMBL/GenBank/DDBJ whole genome shotgun (WGS) entry which is preliminary data.</text>
</comment>
<protein>
    <submittedName>
        <fullName evidence="1">Uncharacterized protein</fullName>
    </submittedName>
</protein>
<dbReference type="EMBL" id="LNQE01001878">
    <property type="protein sequence ID" value="KUG03527.1"/>
    <property type="molecule type" value="Genomic_DNA"/>
</dbReference>
<dbReference type="AlphaFoldDB" id="A0A0W8E4D9"/>